<dbReference type="AlphaFoldDB" id="A0AAW8DEB4"/>
<dbReference type="EMBL" id="JAUSRG010000018">
    <property type="protein sequence ID" value="MDP9907166.1"/>
    <property type="molecule type" value="Genomic_DNA"/>
</dbReference>
<keyword evidence="8" id="KW-1185">Reference proteome</keyword>
<comment type="caution">
    <text evidence="6">The sequence shown here is derived from an EMBL/GenBank/DDBJ whole genome shotgun (WGS) entry which is preliminary data.</text>
</comment>
<name>A0AAW8DEB4_9MICC</name>
<dbReference type="Proteomes" id="UP001230951">
    <property type="component" value="Unassembled WGS sequence"/>
</dbReference>
<dbReference type="GO" id="GO:0005198">
    <property type="term" value="F:structural molecule activity"/>
    <property type="evidence" value="ECO:0007669"/>
    <property type="project" value="UniProtKB-UniRule"/>
</dbReference>
<dbReference type="GO" id="GO:0071973">
    <property type="term" value="P:bacterial-type flagellum-dependent cell motility"/>
    <property type="evidence" value="ECO:0007669"/>
    <property type="project" value="InterPro"/>
</dbReference>
<keyword evidence="3 4" id="KW-0975">Bacterial flagellum</keyword>
<dbReference type="InterPro" id="IPR001624">
    <property type="entry name" value="FliE"/>
</dbReference>
<evidence type="ECO:0000313" key="6">
    <source>
        <dbReference type="EMBL" id="MDP9907166.1"/>
    </source>
</evidence>
<keyword evidence="6" id="KW-0282">Flagellum</keyword>
<reference evidence="6 8" key="1">
    <citation type="submission" date="2023-07" db="EMBL/GenBank/DDBJ databases">
        <title>Sorghum-associated microbial communities from plants grown in Nebraska, USA.</title>
        <authorList>
            <person name="Schachtman D."/>
        </authorList>
    </citation>
    <scope>NUCLEOTIDE SEQUENCE</scope>
    <source>
        <strain evidence="6">DS1006</strain>
        <strain evidence="7 8">DS1016</strain>
    </source>
</reference>
<dbReference type="PRINTS" id="PR01006">
    <property type="entry name" value="FLGHOOKFLIE"/>
</dbReference>
<comment type="subcellular location">
    <subcellularLocation>
        <location evidence="1 4">Bacterial flagellum basal body</location>
    </subcellularLocation>
</comment>
<evidence type="ECO:0000313" key="7">
    <source>
        <dbReference type="EMBL" id="MDQ0182680.1"/>
    </source>
</evidence>
<dbReference type="Pfam" id="PF02049">
    <property type="entry name" value="FliE"/>
    <property type="match status" value="1"/>
</dbReference>
<evidence type="ECO:0000313" key="9">
    <source>
        <dbReference type="Proteomes" id="UP001242995"/>
    </source>
</evidence>
<dbReference type="PANTHER" id="PTHR34653:SF1">
    <property type="entry name" value="FLAGELLAR HOOK-BASAL BODY COMPLEX PROTEIN FLIE"/>
    <property type="match status" value="1"/>
</dbReference>
<dbReference type="Proteomes" id="UP001242995">
    <property type="component" value="Unassembled WGS sequence"/>
</dbReference>
<dbReference type="GO" id="GO:0003774">
    <property type="term" value="F:cytoskeletal motor activity"/>
    <property type="evidence" value="ECO:0007669"/>
    <property type="project" value="InterPro"/>
</dbReference>
<evidence type="ECO:0000256" key="5">
    <source>
        <dbReference type="NCBIfam" id="TIGR00205"/>
    </source>
</evidence>
<dbReference type="HAMAP" id="MF_00724">
    <property type="entry name" value="FliE"/>
    <property type="match status" value="1"/>
</dbReference>
<accession>A0AAW8DEB4</accession>
<dbReference type="PANTHER" id="PTHR34653">
    <property type="match status" value="1"/>
</dbReference>
<gene>
    <name evidence="4" type="primary">fliE</name>
    <name evidence="6" type="ORF">J2S90_004157</name>
    <name evidence="7" type="ORF">J2S93_004136</name>
</gene>
<evidence type="ECO:0000313" key="8">
    <source>
        <dbReference type="Proteomes" id="UP001230951"/>
    </source>
</evidence>
<dbReference type="EMBL" id="JAUSTF010000014">
    <property type="protein sequence ID" value="MDQ0182680.1"/>
    <property type="molecule type" value="Genomic_DNA"/>
</dbReference>
<dbReference type="GO" id="GO:0009425">
    <property type="term" value="C:bacterial-type flagellum basal body"/>
    <property type="evidence" value="ECO:0007669"/>
    <property type="project" value="UniProtKB-SubCell"/>
</dbReference>
<evidence type="ECO:0000256" key="1">
    <source>
        <dbReference type="ARBA" id="ARBA00004117"/>
    </source>
</evidence>
<proteinExistence type="inferred from homology"/>
<organism evidence="6 9">
    <name type="scientific">Arthrobacter bambusae</name>
    <dbReference type="NCBI Taxonomy" id="1338426"/>
    <lineage>
        <taxon>Bacteria</taxon>
        <taxon>Bacillati</taxon>
        <taxon>Actinomycetota</taxon>
        <taxon>Actinomycetes</taxon>
        <taxon>Micrococcales</taxon>
        <taxon>Micrococcaceae</taxon>
        <taxon>Arthrobacter</taxon>
    </lineage>
</organism>
<comment type="similarity">
    <text evidence="2 4">Belongs to the FliE family.</text>
</comment>
<evidence type="ECO:0000256" key="3">
    <source>
        <dbReference type="ARBA" id="ARBA00023143"/>
    </source>
</evidence>
<dbReference type="NCBIfam" id="TIGR00205">
    <property type="entry name" value="fliE"/>
    <property type="match status" value="1"/>
</dbReference>
<dbReference type="RefSeq" id="WP_059388251.1">
    <property type="nucleotide sequence ID" value="NZ_JAUSRG010000018.1"/>
</dbReference>
<evidence type="ECO:0000256" key="4">
    <source>
        <dbReference type="HAMAP-Rule" id="MF_00724"/>
    </source>
</evidence>
<evidence type="ECO:0000256" key="2">
    <source>
        <dbReference type="ARBA" id="ARBA00009272"/>
    </source>
</evidence>
<keyword evidence="6" id="KW-0966">Cell projection</keyword>
<sequence>MALDPIGAIQGGGGLSVQGVTGTGYLGGAGNVTGVAGTSDGNGFATALTGAVDNLQSLQSTSNQLAVSAVTGNLDDIHKATIAATRAQITMELVSTVRNKGVDAFNEIMRMQA</sequence>
<keyword evidence="6" id="KW-0969">Cilium</keyword>
<protein>
    <recommendedName>
        <fullName evidence="4 5">Flagellar hook-basal body complex protein FliE</fullName>
    </recommendedName>
</protein>